<keyword evidence="4" id="KW-0233">DNA recombination</keyword>
<evidence type="ECO:0000313" key="8">
    <source>
        <dbReference type="EMBL" id="MCG9027351.1"/>
    </source>
</evidence>
<reference evidence="8 9" key="1">
    <citation type="submission" date="2021-10" db="EMBL/GenBank/DDBJ databases">
        <title>Whole-genome sequencing analysis of Laribacter hongkongensis: virulence gene profiles, carbohydrate-active enzyme prediction, and antimicrobial resistance characterization.</title>
        <authorList>
            <person name="Yuan P."/>
            <person name="Zhan Y."/>
            <person name="Chen D."/>
        </authorList>
    </citation>
    <scope>NUCLEOTIDE SEQUENCE [LARGE SCALE GENOMIC DNA]</scope>
    <source>
        <strain evidence="8 9">W67</strain>
    </source>
</reference>
<comment type="caution">
    <text evidence="8">The sequence shown here is derived from an EMBL/GenBank/DDBJ whole genome shotgun (WGS) entry which is preliminary data.</text>
</comment>
<dbReference type="PROSITE" id="PS51898">
    <property type="entry name" value="TYR_RECOMBINASE"/>
    <property type="match status" value="1"/>
</dbReference>
<evidence type="ECO:0000313" key="9">
    <source>
        <dbReference type="Proteomes" id="UP001200247"/>
    </source>
</evidence>
<evidence type="ECO:0000256" key="2">
    <source>
        <dbReference type="ARBA" id="ARBA00022908"/>
    </source>
</evidence>
<dbReference type="InterPro" id="IPR044068">
    <property type="entry name" value="CB"/>
</dbReference>
<evidence type="ECO:0000259" key="6">
    <source>
        <dbReference type="PROSITE" id="PS51898"/>
    </source>
</evidence>
<evidence type="ECO:0000256" key="5">
    <source>
        <dbReference type="PROSITE-ProRule" id="PRU01248"/>
    </source>
</evidence>
<keyword evidence="2" id="KW-0229">DNA integration</keyword>
<proteinExistence type="inferred from homology"/>
<dbReference type="PANTHER" id="PTHR30629">
    <property type="entry name" value="PROPHAGE INTEGRASE"/>
    <property type="match status" value="1"/>
</dbReference>
<dbReference type="GO" id="GO:0006310">
    <property type="term" value="P:DNA recombination"/>
    <property type="evidence" value="ECO:0007669"/>
    <property type="project" value="UniProtKB-KW"/>
</dbReference>
<dbReference type="AlphaFoldDB" id="A0ABD4SU74"/>
<gene>
    <name evidence="8" type="ORF">LH440_15910</name>
</gene>
<dbReference type="CDD" id="cd00801">
    <property type="entry name" value="INT_P4_C"/>
    <property type="match status" value="1"/>
</dbReference>
<dbReference type="GO" id="GO:0003677">
    <property type="term" value="F:DNA binding"/>
    <property type="evidence" value="ECO:0007669"/>
    <property type="project" value="UniProtKB-UniRule"/>
</dbReference>
<dbReference type="Gene3D" id="1.10.443.10">
    <property type="entry name" value="Intergrase catalytic core"/>
    <property type="match status" value="1"/>
</dbReference>
<dbReference type="InterPro" id="IPR011010">
    <property type="entry name" value="DNA_brk_join_enz"/>
</dbReference>
<dbReference type="InterPro" id="IPR025166">
    <property type="entry name" value="Integrase_DNA_bind_dom"/>
</dbReference>
<dbReference type="Proteomes" id="UP001200247">
    <property type="component" value="Unassembled WGS sequence"/>
</dbReference>
<evidence type="ECO:0000259" key="7">
    <source>
        <dbReference type="PROSITE" id="PS51900"/>
    </source>
</evidence>
<dbReference type="InterPro" id="IPR053876">
    <property type="entry name" value="Phage_int_M"/>
</dbReference>
<accession>A0ABD4SU74</accession>
<evidence type="ECO:0000256" key="1">
    <source>
        <dbReference type="ARBA" id="ARBA00008857"/>
    </source>
</evidence>
<dbReference type="Pfam" id="PF13356">
    <property type="entry name" value="Arm-DNA-bind_3"/>
    <property type="match status" value="1"/>
</dbReference>
<dbReference type="InterPro" id="IPR013762">
    <property type="entry name" value="Integrase-like_cat_sf"/>
</dbReference>
<dbReference type="InterPro" id="IPR010998">
    <property type="entry name" value="Integrase_recombinase_N"/>
</dbReference>
<name>A0ABD4SU74_9NEIS</name>
<dbReference type="SUPFAM" id="SSF56349">
    <property type="entry name" value="DNA breaking-rejoining enzymes"/>
    <property type="match status" value="1"/>
</dbReference>
<evidence type="ECO:0000256" key="4">
    <source>
        <dbReference type="ARBA" id="ARBA00023172"/>
    </source>
</evidence>
<dbReference type="InterPro" id="IPR050808">
    <property type="entry name" value="Phage_Integrase"/>
</dbReference>
<dbReference type="Pfam" id="PF22022">
    <property type="entry name" value="Phage_int_M"/>
    <property type="match status" value="1"/>
</dbReference>
<dbReference type="Pfam" id="PF00589">
    <property type="entry name" value="Phage_integrase"/>
    <property type="match status" value="1"/>
</dbReference>
<protein>
    <submittedName>
        <fullName evidence="8">Integrase arm-type DNA-binding domain-containing protein</fullName>
    </submittedName>
</protein>
<dbReference type="Gene3D" id="3.30.160.390">
    <property type="entry name" value="Integrase, DNA-binding domain"/>
    <property type="match status" value="1"/>
</dbReference>
<dbReference type="InterPro" id="IPR002104">
    <property type="entry name" value="Integrase_catalytic"/>
</dbReference>
<sequence length="433" mass="48905">MARTTVPLTDAACRNAKPKDKDYSLFDGQGLYLLVKTNGIKSWRMKYIKPNGKQGLTSFGNYPAISLAIARELRAKAIDLLATGTDPVVHKQQAKAASIAVASNTFEAVTREWHDKMRGKWSHDHAGRILKRLEQNLFPAIGKQPIAHLTTLDYLDALRQVEQRGAIDVAARLRQQTKQICRYAVQTGRLAHNPALDLDGALLVRKQEHRPALPLEQIPALLDSIDQYRGRPITVLALKITLLTFLRSSEVRFARWSEINFKTSQWLVPGTRTPIDGIKHAERGMKMKRDHLVQLCPQAMSLIAELHKMTGCFELMFAGDHNPNVPMSENTINSALRKMGYDTKAEVCGHGFRTMACSALIESGLFSRDAVERQMAHMESNKVRAAYTYKAEFLEERRRMLAWWADWLDAIRSGFISPHDYSNSKVIPFKRSA</sequence>
<dbReference type="PANTHER" id="PTHR30629:SF9">
    <property type="entry name" value="PROTEIN INTB-RELATED"/>
    <property type="match status" value="1"/>
</dbReference>
<dbReference type="EMBL" id="JAJAXM010000053">
    <property type="protein sequence ID" value="MCG9027351.1"/>
    <property type="molecule type" value="Genomic_DNA"/>
</dbReference>
<dbReference type="RefSeq" id="WP_239894638.1">
    <property type="nucleotide sequence ID" value="NZ_JAJAXM010000053.1"/>
</dbReference>
<feature type="domain" description="Tyr recombinase" evidence="6">
    <location>
        <begin position="208"/>
        <end position="402"/>
    </location>
</feature>
<dbReference type="InterPro" id="IPR038488">
    <property type="entry name" value="Integrase_DNA-bd_sf"/>
</dbReference>
<dbReference type="GO" id="GO:0015074">
    <property type="term" value="P:DNA integration"/>
    <property type="evidence" value="ECO:0007669"/>
    <property type="project" value="UniProtKB-KW"/>
</dbReference>
<dbReference type="PROSITE" id="PS51900">
    <property type="entry name" value="CB"/>
    <property type="match status" value="1"/>
</dbReference>
<feature type="domain" description="Core-binding (CB)" evidence="7">
    <location>
        <begin position="104"/>
        <end position="185"/>
    </location>
</feature>
<keyword evidence="3 5" id="KW-0238">DNA-binding</keyword>
<evidence type="ECO:0000256" key="3">
    <source>
        <dbReference type="ARBA" id="ARBA00023125"/>
    </source>
</evidence>
<organism evidence="8 9">
    <name type="scientific">Laribacter hongkongensis</name>
    <dbReference type="NCBI Taxonomy" id="168471"/>
    <lineage>
        <taxon>Bacteria</taxon>
        <taxon>Pseudomonadati</taxon>
        <taxon>Pseudomonadota</taxon>
        <taxon>Betaproteobacteria</taxon>
        <taxon>Neisseriales</taxon>
        <taxon>Aquaspirillaceae</taxon>
        <taxon>Laribacter</taxon>
    </lineage>
</organism>
<comment type="similarity">
    <text evidence="1">Belongs to the 'phage' integrase family.</text>
</comment>
<dbReference type="Gene3D" id="1.10.150.130">
    <property type="match status" value="1"/>
</dbReference>